<evidence type="ECO:0000259" key="3">
    <source>
        <dbReference type="Pfam" id="PF11250"/>
    </source>
</evidence>
<feature type="compositionally biased region" description="Acidic residues" evidence="2">
    <location>
        <begin position="158"/>
        <end position="188"/>
    </location>
</feature>
<dbReference type="PANTHER" id="PTHR33155">
    <property type="entry name" value="FANTASTIC FOUR-LIKE PROTEIN (DUF3049)"/>
    <property type="match status" value="1"/>
</dbReference>
<dbReference type="Proteomes" id="UP000467841">
    <property type="component" value="Unassembled WGS sequence"/>
</dbReference>
<dbReference type="Pfam" id="PF11250">
    <property type="entry name" value="FAF"/>
    <property type="match status" value="1"/>
</dbReference>
<protein>
    <recommendedName>
        <fullName evidence="3">FAF domain-containing protein</fullName>
    </recommendedName>
</protein>
<dbReference type="OrthoDB" id="1916983at2759"/>
<dbReference type="AlphaFoldDB" id="A0A6D2KVK4"/>
<evidence type="ECO:0000256" key="1">
    <source>
        <dbReference type="ARBA" id="ARBA00008690"/>
    </source>
</evidence>
<dbReference type="InterPro" id="IPR021410">
    <property type="entry name" value="FAF"/>
</dbReference>
<feature type="domain" description="FAF" evidence="3">
    <location>
        <begin position="93"/>
        <end position="145"/>
    </location>
</feature>
<feature type="region of interest" description="Disordered" evidence="2">
    <location>
        <begin position="149"/>
        <end position="229"/>
    </location>
</feature>
<comment type="caution">
    <text evidence="4">The sequence shown here is derived from an EMBL/GenBank/DDBJ whole genome shotgun (WGS) entry which is preliminary data.</text>
</comment>
<dbReference type="InterPro" id="IPR046431">
    <property type="entry name" value="FAF_dom"/>
</dbReference>
<comment type="similarity">
    <text evidence="1">Belongs to the fantastic four family.</text>
</comment>
<keyword evidence="5" id="KW-1185">Reference proteome</keyword>
<accession>A0A6D2KVK4</accession>
<sequence length="229" mass="26131">MSDITAVVQNKEDKAYVHPIEKRYVSKLNEKSLDMCTESLGTETGSESGDELSLLVFEATITPRAPSPQPKLQEDEKYANLLAKKSTMSRSKSFPPPLKFIEGSNYNRMVRSIGEDGRLVVQAIRISSPPRCFVAERGEGRLRLILSSESSLRGQNHDEEEEEEEEKEVQEEEDEDETEESMEEEYSENLEGKKGNKKFSRLSSRCNESGREPKPTMLTWKQQQFWVAT</sequence>
<organism evidence="4 5">
    <name type="scientific">Microthlaspi erraticum</name>
    <dbReference type="NCBI Taxonomy" id="1685480"/>
    <lineage>
        <taxon>Eukaryota</taxon>
        <taxon>Viridiplantae</taxon>
        <taxon>Streptophyta</taxon>
        <taxon>Embryophyta</taxon>
        <taxon>Tracheophyta</taxon>
        <taxon>Spermatophyta</taxon>
        <taxon>Magnoliopsida</taxon>
        <taxon>eudicotyledons</taxon>
        <taxon>Gunneridae</taxon>
        <taxon>Pentapetalae</taxon>
        <taxon>rosids</taxon>
        <taxon>malvids</taxon>
        <taxon>Brassicales</taxon>
        <taxon>Brassicaceae</taxon>
        <taxon>Coluteocarpeae</taxon>
        <taxon>Microthlaspi</taxon>
    </lineage>
</organism>
<evidence type="ECO:0000256" key="2">
    <source>
        <dbReference type="SAM" id="MobiDB-lite"/>
    </source>
</evidence>
<proteinExistence type="inferred from homology"/>
<evidence type="ECO:0000313" key="4">
    <source>
        <dbReference type="EMBL" id="CAA7056125.1"/>
    </source>
</evidence>
<name>A0A6D2KVK4_9BRAS</name>
<feature type="compositionally biased region" description="Polar residues" evidence="2">
    <location>
        <begin position="219"/>
        <end position="229"/>
    </location>
</feature>
<gene>
    <name evidence="4" type="ORF">MERR_LOCUS43361</name>
</gene>
<reference evidence="4" key="1">
    <citation type="submission" date="2020-01" db="EMBL/GenBank/DDBJ databases">
        <authorList>
            <person name="Mishra B."/>
        </authorList>
    </citation>
    <scope>NUCLEOTIDE SEQUENCE [LARGE SCALE GENOMIC DNA]</scope>
</reference>
<evidence type="ECO:0000313" key="5">
    <source>
        <dbReference type="Proteomes" id="UP000467841"/>
    </source>
</evidence>
<dbReference type="EMBL" id="CACVBM020001629">
    <property type="protein sequence ID" value="CAA7056125.1"/>
    <property type="molecule type" value="Genomic_DNA"/>
</dbReference>
<dbReference type="PANTHER" id="PTHR33155:SF19">
    <property type="entry name" value="PROTEIN FANTASTIC FOUR 2"/>
    <property type="match status" value="1"/>
</dbReference>